<comment type="caution">
    <text evidence="1">The sequence shown here is derived from an EMBL/GenBank/DDBJ whole genome shotgun (WGS) entry which is preliminary data.</text>
</comment>
<organism evidence="1 2">
    <name type="scientific">Niastella yeongjuensis</name>
    <dbReference type="NCBI Taxonomy" id="354355"/>
    <lineage>
        <taxon>Bacteria</taxon>
        <taxon>Pseudomonadati</taxon>
        <taxon>Bacteroidota</taxon>
        <taxon>Chitinophagia</taxon>
        <taxon>Chitinophagales</taxon>
        <taxon>Chitinophagaceae</taxon>
        <taxon>Niastella</taxon>
    </lineage>
</organism>
<evidence type="ECO:0000313" key="2">
    <source>
        <dbReference type="Proteomes" id="UP000192610"/>
    </source>
</evidence>
<protein>
    <submittedName>
        <fullName evidence="1">Uncharacterized protein</fullName>
    </submittedName>
</protein>
<accession>A0A1V9E1N9</accession>
<keyword evidence="2" id="KW-1185">Reference proteome</keyword>
<gene>
    <name evidence="1" type="ORF">A4H97_17500</name>
</gene>
<dbReference type="EMBL" id="LVXG01000078">
    <property type="protein sequence ID" value="OQP40012.1"/>
    <property type="molecule type" value="Genomic_DNA"/>
</dbReference>
<dbReference type="OrthoDB" id="1113889at2"/>
<evidence type="ECO:0000313" key="1">
    <source>
        <dbReference type="EMBL" id="OQP40012.1"/>
    </source>
</evidence>
<dbReference type="AlphaFoldDB" id="A0A1V9E1N9"/>
<name>A0A1V9E1N9_9BACT</name>
<reference evidence="2" key="1">
    <citation type="submission" date="2016-04" db="EMBL/GenBank/DDBJ databases">
        <authorList>
            <person name="Chen L."/>
            <person name="Zhuang W."/>
            <person name="Wang G."/>
        </authorList>
    </citation>
    <scope>NUCLEOTIDE SEQUENCE [LARGE SCALE GENOMIC DNA]</scope>
    <source>
        <strain evidence="2">17621</strain>
    </source>
</reference>
<dbReference type="Pfam" id="PF20583">
    <property type="entry name" value="DUF6786"/>
    <property type="match status" value="1"/>
</dbReference>
<dbReference type="Proteomes" id="UP000192610">
    <property type="component" value="Unassembled WGS sequence"/>
</dbReference>
<sequence>MAFAKGTFGYDLDFLKQYHHDLIVLDDDDSGAAVIILPAYQGRVMTSTTDGMNGQSFGWVNQELIASRKTVEHMNAFGGEERVWLGPEGGQFSVYFKKGADFTFDNWFVPAAFDTEAFDVISVSQSQARFKKAMRLENYSGNTFDLEIDRTISLWDNKGIENLLGMVIPQGIKAVGFETVNGLTNTGTNAWDKKYGMLSIWILCMMNASDKTNVAIPYKQGDASILGKIVTDDYFGKVPAERLQAANGLILFKADANHRSKIGISPLRAMPLAVSYDATNQVLTVTQFSLQEGITDYVNSLWQIQEEPFAGDAVNAYNDGPINGSQMGRFYEIESSSPAAALQPGETMIHRNAVIHFTGDKESLNNISMKLLGVAVDAITL</sequence>
<dbReference type="InterPro" id="IPR046713">
    <property type="entry name" value="DUF6786"/>
</dbReference>
<proteinExistence type="predicted"/>
<dbReference type="RefSeq" id="WP_081204515.1">
    <property type="nucleotide sequence ID" value="NZ_FOCZ01000003.1"/>
</dbReference>
<dbReference type="STRING" id="354355.SAMN05660816_02245"/>